<feature type="region of interest" description="Disordered" evidence="6">
    <location>
        <begin position="233"/>
        <end position="291"/>
    </location>
</feature>
<name>A0AA41U5F9_9ACTN</name>
<dbReference type="CDD" id="cd07989">
    <property type="entry name" value="LPLAT_AGPAT-like"/>
    <property type="match status" value="1"/>
</dbReference>
<keyword evidence="9" id="KW-1185">Reference proteome</keyword>
<evidence type="ECO:0000256" key="3">
    <source>
        <dbReference type="ARBA" id="ARBA00022679"/>
    </source>
</evidence>
<keyword evidence="3" id="KW-0808">Transferase</keyword>
<feature type="compositionally biased region" description="Low complexity" evidence="6">
    <location>
        <begin position="255"/>
        <end position="270"/>
    </location>
</feature>
<evidence type="ECO:0000259" key="7">
    <source>
        <dbReference type="SMART" id="SM00563"/>
    </source>
</evidence>
<dbReference type="InterPro" id="IPR002123">
    <property type="entry name" value="Plipid/glycerol_acylTrfase"/>
</dbReference>
<comment type="pathway">
    <text evidence="1">Lipid metabolism.</text>
</comment>
<comment type="caution">
    <text evidence="8">The sequence shown here is derived from an EMBL/GenBank/DDBJ whole genome shotgun (WGS) entry which is preliminary data.</text>
</comment>
<dbReference type="AlphaFoldDB" id="A0AA41U5F9"/>
<evidence type="ECO:0000256" key="4">
    <source>
        <dbReference type="ARBA" id="ARBA00023098"/>
    </source>
</evidence>
<dbReference type="GO" id="GO:0003841">
    <property type="term" value="F:1-acylglycerol-3-phosphate O-acyltransferase activity"/>
    <property type="evidence" value="ECO:0007669"/>
    <property type="project" value="TreeGrafter"/>
</dbReference>
<evidence type="ECO:0000256" key="6">
    <source>
        <dbReference type="SAM" id="MobiDB-lite"/>
    </source>
</evidence>
<evidence type="ECO:0000313" key="9">
    <source>
        <dbReference type="Proteomes" id="UP001165378"/>
    </source>
</evidence>
<evidence type="ECO:0000256" key="5">
    <source>
        <dbReference type="ARBA" id="ARBA00023315"/>
    </source>
</evidence>
<protein>
    <submittedName>
        <fullName evidence="8">1-acyl-sn-glycerol-3-phosphate acyltransferase</fullName>
    </submittedName>
</protein>
<accession>A0AA41U5F9</accession>
<keyword evidence="4" id="KW-0443">Lipid metabolism</keyword>
<dbReference type="Proteomes" id="UP001165378">
    <property type="component" value="Unassembled WGS sequence"/>
</dbReference>
<gene>
    <name evidence="8" type="ORF">LZ495_22390</name>
</gene>
<organism evidence="8 9">
    <name type="scientific">Yinghuangia soli</name>
    <dbReference type="NCBI Taxonomy" id="2908204"/>
    <lineage>
        <taxon>Bacteria</taxon>
        <taxon>Bacillati</taxon>
        <taxon>Actinomycetota</taxon>
        <taxon>Actinomycetes</taxon>
        <taxon>Kitasatosporales</taxon>
        <taxon>Streptomycetaceae</taxon>
        <taxon>Yinghuangia</taxon>
    </lineage>
</organism>
<sequence length="291" mass="30612">MGAVRRVVRCVACAVVALPGIALSPLVGKLPAGVRDRLVRRWARAVAASLGVRVRVVYDPGARPLPGVRAERGELIVANHISWLDIPVLAMVRPARMVAKREVGEWPVAGWLVARAGTLFVSRDRPRALPGDVAAIAAALRSGSAVGAFPEGSTWCGARQGPFRRAVFQAALDADALVRPVAIAYRHGKDGPRAQAAAFVGDDTLGASVWRLAGARGVVAEVRVKPPFSARAHPDRRAAATAAEHACCEGKSRPEALTTPNPPTAATGPPRIRPALELPRTAARPAESVRT</sequence>
<keyword evidence="2" id="KW-0444">Lipid biosynthesis</keyword>
<dbReference type="EMBL" id="JAKFHA010000013">
    <property type="protein sequence ID" value="MCF2529949.1"/>
    <property type="molecule type" value="Genomic_DNA"/>
</dbReference>
<feature type="domain" description="Phospholipid/glycerol acyltransferase" evidence="7">
    <location>
        <begin position="74"/>
        <end position="186"/>
    </location>
</feature>
<dbReference type="GO" id="GO:0006654">
    <property type="term" value="P:phosphatidic acid biosynthetic process"/>
    <property type="evidence" value="ECO:0007669"/>
    <property type="project" value="TreeGrafter"/>
</dbReference>
<evidence type="ECO:0000313" key="8">
    <source>
        <dbReference type="EMBL" id="MCF2529949.1"/>
    </source>
</evidence>
<dbReference type="SMART" id="SM00563">
    <property type="entry name" value="PlsC"/>
    <property type="match status" value="1"/>
</dbReference>
<dbReference type="SUPFAM" id="SSF69593">
    <property type="entry name" value="Glycerol-3-phosphate (1)-acyltransferase"/>
    <property type="match status" value="1"/>
</dbReference>
<dbReference type="PANTHER" id="PTHR10434:SF64">
    <property type="entry name" value="1-ACYL-SN-GLYCEROL-3-PHOSPHATE ACYLTRANSFERASE-RELATED"/>
    <property type="match status" value="1"/>
</dbReference>
<dbReference type="PANTHER" id="PTHR10434">
    <property type="entry name" value="1-ACYL-SN-GLYCEROL-3-PHOSPHATE ACYLTRANSFERASE"/>
    <property type="match status" value="1"/>
</dbReference>
<evidence type="ECO:0000256" key="2">
    <source>
        <dbReference type="ARBA" id="ARBA00022516"/>
    </source>
</evidence>
<dbReference type="Pfam" id="PF01553">
    <property type="entry name" value="Acyltransferase"/>
    <property type="match status" value="1"/>
</dbReference>
<reference evidence="8" key="1">
    <citation type="submission" date="2022-01" db="EMBL/GenBank/DDBJ databases">
        <title>Genome-Based Taxonomic Classification of the Phylum Actinobacteria.</title>
        <authorList>
            <person name="Gao Y."/>
        </authorList>
    </citation>
    <scope>NUCLEOTIDE SEQUENCE</scope>
    <source>
        <strain evidence="8">KLBMP 8922</strain>
    </source>
</reference>
<dbReference type="RefSeq" id="WP_235054585.1">
    <property type="nucleotide sequence ID" value="NZ_JAKFHA010000013.1"/>
</dbReference>
<keyword evidence="5 8" id="KW-0012">Acyltransferase</keyword>
<evidence type="ECO:0000256" key="1">
    <source>
        <dbReference type="ARBA" id="ARBA00005189"/>
    </source>
</evidence>
<proteinExistence type="predicted"/>